<keyword evidence="2" id="KW-1185">Reference proteome</keyword>
<proteinExistence type="predicted"/>
<dbReference type="Pfam" id="PF09438">
    <property type="entry name" value="DUF2017"/>
    <property type="match status" value="1"/>
</dbReference>
<sequence length="175" mass="19088">MTEPSGEFTLFVRDGDELVGSFAPEYASVLRELVRQSSEVLDQPVDRTDPGLARLFPDVYPDSLADSAELRRLTESELRGDKLAAAQLILDTLPADGGEVRLSDDSAGVWLRGLNDIRLLLGSRLEVDADTDLAEELDAEITRDPSSPRAAQLLAYVVAGEVQDALLTALTGWRY</sequence>
<evidence type="ECO:0008006" key="3">
    <source>
        <dbReference type="Google" id="ProtNLM"/>
    </source>
</evidence>
<dbReference type="AlphaFoldDB" id="A0A7R7DTS6"/>
<name>A0A7R7DTS6_9ACTN</name>
<dbReference type="InterPro" id="IPR018561">
    <property type="entry name" value="AosR"/>
</dbReference>
<dbReference type="Proteomes" id="UP000611640">
    <property type="component" value="Chromosome"/>
</dbReference>
<evidence type="ECO:0000313" key="1">
    <source>
        <dbReference type="EMBL" id="BCJ37606.1"/>
    </source>
</evidence>
<protein>
    <recommendedName>
        <fullName evidence="3">DUF2017 domain-containing protein</fullName>
    </recommendedName>
</protein>
<evidence type="ECO:0000313" key="2">
    <source>
        <dbReference type="Proteomes" id="UP000611640"/>
    </source>
</evidence>
<reference evidence="1 2" key="1">
    <citation type="submission" date="2020-08" db="EMBL/GenBank/DDBJ databases">
        <title>Whole genome shotgun sequence of Actinocatenispora thailandica NBRC 105041.</title>
        <authorList>
            <person name="Komaki H."/>
            <person name="Tamura T."/>
        </authorList>
    </citation>
    <scope>NUCLEOTIDE SEQUENCE [LARGE SCALE GENOMIC DNA]</scope>
    <source>
        <strain evidence="1 2">NBRC 105041</strain>
    </source>
</reference>
<gene>
    <name evidence="1" type="ORF">Athai_51090</name>
</gene>
<organism evidence="1 2">
    <name type="scientific">Actinocatenispora thailandica</name>
    <dbReference type="NCBI Taxonomy" id="227318"/>
    <lineage>
        <taxon>Bacteria</taxon>
        <taxon>Bacillati</taxon>
        <taxon>Actinomycetota</taxon>
        <taxon>Actinomycetes</taxon>
        <taxon>Micromonosporales</taxon>
        <taxon>Micromonosporaceae</taxon>
        <taxon>Actinocatenispora</taxon>
    </lineage>
</organism>
<dbReference type="EMBL" id="AP023355">
    <property type="protein sequence ID" value="BCJ37606.1"/>
    <property type="molecule type" value="Genomic_DNA"/>
</dbReference>
<dbReference type="KEGG" id="atl:Athai_51090"/>
<accession>A0A7R7DTS6</accession>
<dbReference type="RefSeq" id="WP_203963793.1">
    <property type="nucleotide sequence ID" value="NZ_AP023355.1"/>
</dbReference>